<proteinExistence type="predicted"/>
<dbReference type="RefSeq" id="WP_301814532.1">
    <property type="nucleotide sequence ID" value="NZ_JAUJZH010000028.1"/>
</dbReference>
<accession>A0ABT8SDH5</accession>
<name>A0ABT8SDH5_9BURK</name>
<gene>
    <name evidence="1" type="ORF">Q2T77_29685</name>
</gene>
<evidence type="ECO:0000313" key="1">
    <source>
        <dbReference type="EMBL" id="MDO1536463.1"/>
    </source>
</evidence>
<dbReference type="InterPro" id="IPR025534">
    <property type="entry name" value="DUF4420"/>
</dbReference>
<evidence type="ECO:0000313" key="2">
    <source>
        <dbReference type="Proteomes" id="UP001169027"/>
    </source>
</evidence>
<keyword evidence="2" id="KW-1185">Reference proteome</keyword>
<dbReference type="Pfam" id="PF14390">
    <property type="entry name" value="DUF4420"/>
    <property type="match status" value="1"/>
</dbReference>
<comment type="caution">
    <text evidence="1">The sequence shown here is derived from an EMBL/GenBank/DDBJ whole genome shotgun (WGS) entry which is preliminary data.</text>
</comment>
<dbReference type="EMBL" id="JAUKVY010000028">
    <property type="protein sequence ID" value="MDO1536463.1"/>
    <property type="molecule type" value="Genomic_DNA"/>
</dbReference>
<sequence>MSLPNDELTLAWASLAKASDSAQGWRSIVISPVGAVPVHAGRRYPGGAEAILVRFPAEVVAPGLQLPGGAGFLVERTSLGDAVTWIALTRREDGNVDMFAAMATDVAAALAPCPAADGPRAVALLLGRVRAWQEFMRKGGQPLGPEAETGLFGELEILLALLDQGLDPVQVCEAWRGPLDGLRDFELGTGGIEVKTTLATDGFPARVASLDQLDDTQRQPLFLAAVRLRQTGGGRSLPEIIGVARECVSGDAQAQRLLDECLLASGYREEHAAHYIRTLAVTQVRFLHVDAGFPRLTSQMVPQGVLRASYAIDVDKAQTPDAGLREALTQLKAI</sequence>
<dbReference type="Proteomes" id="UP001169027">
    <property type="component" value="Unassembled WGS sequence"/>
</dbReference>
<organism evidence="1 2">
    <name type="scientific">Variovorax ginsengisoli</name>
    <dbReference type="NCBI Taxonomy" id="363844"/>
    <lineage>
        <taxon>Bacteria</taxon>
        <taxon>Pseudomonadati</taxon>
        <taxon>Pseudomonadota</taxon>
        <taxon>Betaproteobacteria</taxon>
        <taxon>Burkholderiales</taxon>
        <taxon>Comamonadaceae</taxon>
        <taxon>Variovorax</taxon>
    </lineage>
</organism>
<protein>
    <submittedName>
        <fullName evidence="1">PD-(D/E)XK motif protein</fullName>
    </submittedName>
</protein>
<reference evidence="1" key="1">
    <citation type="submission" date="2023-06" db="EMBL/GenBank/DDBJ databases">
        <authorList>
            <person name="Jiang Y."/>
            <person name="Liu Q."/>
        </authorList>
    </citation>
    <scope>NUCLEOTIDE SEQUENCE</scope>
    <source>
        <strain evidence="1">CGMCC 1.12090</strain>
    </source>
</reference>